<evidence type="ECO:0000313" key="1">
    <source>
        <dbReference type="EMBL" id="GIY26758.1"/>
    </source>
</evidence>
<protein>
    <submittedName>
        <fullName evidence="1">Uncharacterized protein</fullName>
    </submittedName>
</protein>
<evidence type="ECO:0000313" key="2">
    <source>
        <dbReference type="Proteomes" id="UP001054945"/>
    </source>
</evidence>
<organism evidence="1 2">
    <name type="scientific">Caerostris extrusa</name>
    <name type="common">Bark spider</name>
    <name type="synonym">Caerostris bankana</name>
    <dbReference type="NCBI Taxonomy" id="172846"/>
    <lineage>
        <taxon>Eukaryota</taxon>
        <taxon>Metazoa</taxon>
        <taxon>Ecdysozoa</taxon>
        <taxon>Arthropoda</taxon>
        <taxon>Chelicerata</taxon>
        <taxon>Arachnida</taxon>
        <taxon>Araneae</taxon>
        <taxon>Araneomorphae</taxon>
        <taxon>Entelegynae</taxon>
        <taxon>Araneoidea</taxon>
        <taxon>Araneidae</taxon>
        <taxon>Caerostris</taxon>
    </lineage>
</organism>
<dbReference type="Proteomes" id="UP001054945">
    <property type="component" value="Unassembled WGS sequence"/>
</dbReference>
<proteinExistence type="predicted"/>
<dbReference type="EMBL" id="BPLR01008729">
    <property type="protein sequence ID" value="GIY26758.1"/>
    <property type="molecule type" value="Genomic_DNA"/>
</dbReference>
<dbReference type="AlphaFoldDB" id="A0AAV4RXZ4"/>
<name>A0AAV4RXZ4_CAEEX</name>
<keyword evidence="2" id="KW-1185">Reference proteome</keyword>
<accession>A0AAV4RXZ4</accession>
<sequence>MLEFTLPPILVAIMPVQERHLSAKELDSENGRNKLCKMISALVEPETLVAVKIDIFTASLEFTRRILTFKVVFEMQERKYAWVLPAVNFHSFNKMLLLLLLQYSYFFPEVWSNFGRNYLRNETLRVIILKSNFPLPFEMES</sequence>
<comment type="caution">
    <text evidence="1">The sequence shown here is derived from an EMBL/GenBank/DDBJ whole genome shotgun (WGS) entry which is preliminary data.</text>
</comment>
<reference evidence="1 2" key="1">
    <citation type="submission" date="2021-06" db="EMBL/GenBank/DDBJ databases">
        <title>Caerostris extrusa draft genome.</title>
        <authorList>
            <person name="Kono N."/>
            <person name="Arakawa K."/>
        </authorList>
    </citation>
    <scope>NUCLEOTIDE SEQUENCE [LARGE SCALE GENOMIC DNA]</scope>
</reference>
<gene>
    <name evidence="1" type="ORF">CEXT_342301</name>
</gene>